<dbReference type="SUPFAM" id="SSF103473">
    <property type="entry name" value="MFS general substrate transporter"/>
    <property type="match status" value="1"/>
</dbReference>
<gene>
    <name evidence="8" type="ORF">FD46_GL000650</name>
</gene>
<sequence length="205" mass="22475">MQDILEGLHYVTSHAEIKLVAEMMVIISTLNFNNNVIIPIYAKEVLHEGAQGYANLLSATGIGSLVAAFLMSYLARYGLNRKLYLAVSLGTMILQSLMLFIHSFGLAVAVMVMVGFCNMIFLNQSNASFQVGIPNKLRGRIMSVYVLLNQGTTPIGSLYVGITMDLASGLWGFPSCGLLALVLVLAVFTVHRKTLMLWLLPKEQM</sequence>
<dbReference type="GO" id="GO:0005886">
    <property type="term" value="C:plasma membrane"/>
    <property type="evidence" value="ECO:0007669"/>
    <property type="project" value="UniProtKB-SubCell"/>
</dbReference>
<feature type="transmembrane region" description="Helical" evidence="7">
    <location>
        <begin position="53"/>
        <end position="71"/>
    </location>
</feature>
<evidence type="ECO:0000256" key="1">
    <source>
        <dbReference type="ARBA" id="ARBA00004651"/>
    </source>
</evidence>
<comment type="subcellular location">
    <subcellularLocation>
        <location evidence="1">Cell membrane</location>
        <topology evidence="1">Multi-pass membrane protein</topology>
    </subcellularLocation>
</comment>
<keyword evidence="2" id="KW-0813">Transport</keyword>
<keyword evidence="5 7" id="KW-1133">Transmembrane helix</keyword>
<evidence type="ECO:0000256" key="2">
    <source>
        <dbReference type="ARBA" id="ARBA00022448"/>
    </source>
</evidence>
<evidence type="ECO:0000256" key="6">
    <source>
        <dbReference type="ARBA" id="ARBA00023136"/>
    </source>
</evidence>
<evidence type="ECO:0000256" key="4">
    <source>
        <dbReference type="ARBA" id="ARBA00022692"/>
    </source>
</evidence>
<dbReference type="AlphaFoldDB" id="A0A0R1MKM8"/>
<evidence type="ECO:0000313" key="8">
    <source>
        <dbReference type="EMBL" id="KRL05890.1"/>
    </source>
</evidence>
<keyword evidence="3" id="KW-1003">Cell membrane</keyword>
<keyword evidence="9" id="KW-1185">Reference proteome</keyword>
<dbReference type="Gene3D" id="1.20.1250.20">
    <property type="entry name" value="MFS general substrate transporter like domains"/>
    <property type="match status" value="1"/>
</dbReference>
<feature type="transmembrane region" description="Helical" evidence="7">
    <location>
        <begin position="106"/>
        <end position="123"/>
    </location>
</feature>
<feature type="transmembrane region" description="Helical" evidence="7">
    <location>
        <begin position="144"/>
        <end position="164"/>
    </location>
</feature>
<comment type="caution">
    <text evidence="8">The sequence shown here is derived from an EMBL/GenBank/DDBJ whole genome shotgun (WGS) entry which is preliminary data.</text>
</comment>
<dbReference type="PANTHER" id="PTHR23513:SF6">
    <property type="entry name" value="MAJOR FACILITATOR SUPERFAMILY ASSOCIATED DOMAIN-CONTAINING PROTEIN"/>
    <property type="match status" value="1"/>
</dbReference>
<dbReference type="InterPro" id="IPR036259">
    <property type="entry name" value="MFS_trans_sf"/>
</dbReference>
<feature type="transmembrane region" description="Helical" evidence="7">
    <location>
        <begin position="170"/>
        <end position="190"/>
    </location>
</feature>
<accession>A0A0R1MKM8</accession>
<dbReference type="Proteomes" id="UP000051686">
    <property type="component" value="Unassembled WGS sequence"/>
</dbReference>
<protein>
    <submittedName>
        <fullName evidence="8">Permease of the major facilitator superfamily protein</fullName>
    </submittedName>
</protein>
<dbReference type="EMBL" id="AZEH01000020">
    <property type="protein sequence ID" value="KRL05890.1"/>
    <property type="molecule type" value="Genomic_DNA"/>
</dbReference>
<evidence type="ECO:0000256" key="5">
    <source>
        <dbReference type="ARBA" id="ARBA00022989"/>
    </source>
</evidence>
<proteinExistence type="predicted"/>
<keyword evidence="4 7" id="KW-0812">Transmembrane</keyword>
<evidence type="ECO:0000256" key="3">
    <source>
        <dbReference type="ARBA" id="ARBA00022475"/>
    </source>
</evidence>
<dbReference type="PATRIC" id="fig|1423777.3.peg.670"/>
<dbReference type="STRING" id="1423777.FD46_GL000650"/>
<evidence type="ECO:0000256" key="7">
    <source>
        <dbReference type="SAM" id="Phobius"/>
    </source>
</evidence>
<dbReference type="Pfam" id="PF05977">
    <property type="entry name" value="MFS_3"/>
    <property type="match status" value="1"/>
</dbReference>
<evidence type="ECO:0000313" key="9">
    <source>
        <dbReference type="Proteomes" id="UP000051686"/>
    </source>
</evidence>
<name>A0A0R1MKM8_9LACO</name>
<dbReference type="InterPro" id="IPR010290">
    <property type="entry name" value="TM_effector"/>
</dbReference>
<dbReference type="PANTHER" id="PTHR23513">
    <property type="entry name" value="INTEGRAL MEMBRANE EFFLUX PROTEIN-RELATED"/>
    <property type="match status" value="1"/>
</dbReference>
<keyword evidence="6 7" id="KW-0472">Membrane</keyword>
<organism evidence="8 9">
    <name type="scientific">Liquorilactobacillus oeni DSM 19972</name>
    <dbReference type="NCBI Taxonomy" id="1423777"/>
    <lineage>
        <taxon>Bacteria</taxon>
        <taxon>Bacillati</taxon>
        <taxon>Bacillota</taxon>
        <taxon>Bacilli</taxon>
        <taxon>Lactobacillales</taxon>
        <taxon>Lactobacillaceae</taxon>
        <taxon>Liquorilactobacillus</taxon>
    </lineage>
</organism>
<reference evidence="8 9" key="1">
    <citation type="journal article" date="2015" name="Genome Announc.">
        <title>Expanding the biotechnology potential of lactobacilli through comparative genomics of 213 strains and associated genera.</title>
        <authorList>
            <person name="Sun Z."/>
            <person name="Harris H.M."/>
            <person name="McCann A."/>
            <person name="Guo C."/>
            <person name="Argimon S."/>
            <person name="Zhang W."/>
            <person name="Yang X."/>
            <person name="Jeffery I.B."/>
            <person name="Cooney J.C."/>
            <person name="Kagawa T.F."/>
            <person name="Liu W."/>
            <person name="Song Y."/>
            <person name="Salvetti E."/>
            <person name="Wrobel A."/>
            <person name="Rasinkangas P."/>
            <person name="Parkhill J."/>
            <person name="Rea M.C."/>
            <person name="O'Sullivan O."/>
            <person name="Ritari J."/>
            <person name="Douillard F.P."/>
            <person name="Paul Ross R."/>
            <person name="Yang R."/>
            <person name="Briner A.E."/>
            <person name="Felis G.E."/>
            <person name="de Vos W.M."/>
            <person name="Barrangou R."/>
            <person name="Klaenhammer T.R."/>
            <person name="Caufield P.W."/>
            <person name="Cui Y."/>
            <person name="Zhang H."/>
            <person name="O'Toole P.W."/>
        </authorList>
    </citation>
    <scope>NUCLEOTIDE SEQUENCE [LARGE SCALE GENOMIC DNA]</scope>
    <source>
        <strain evidence="8 9">DSM 19972</strain>
    </source>
</reference>